<gene>
    <name evidence="2" type="ORF">CZ674_09725</name>
</gene>
<evidence type="ECO:0000313" key="2">
    <source>
        <dbReference type="EMBL" id="SJM64341.1"/>
    </source>
</evidence>
<evidence type="ECO:0000259" key="1">
    <source>
        <dbReference type="Pfam" id="PF18029"/>
    </source>
</evidence>
<dbReference type="Pfam" id="PF18029">
    <property type="entry name" value="Glyoxalase_6"/>
    <property type="match status" value="1"/>
</dbReference>
<accession>A0A1R4G815</accession>
<reference evidence="2 3" key="1">
    <citation type="submission" date="2017-02" db="EMBL/GenBank/DDBJ databases">
        <authorList>
            <person name="Peterson S.W."/>
        </authorList>
    </citation>
    <scope>NUCLEOTIDE SEQUENCE [LARGE SCALE GENOMIC DNA]</scope>
    <source>
        <strain evidence="2 3">LMG 22410</strain>
    </source>
</reference>
<protein>
    <recommendedName>
        <fullName evidence="1">Glyoxalase-like domain-containing protein</fullName>
    </recommendedName>
</protein>
<dbReference type="PANTHER" id="PTHR35908:SF1">
    <property type="entry name" value="CONSERVED PROTEIN"/>
    <property type="match status" value="1"/>
</dbReference>
<sequence length="145" mass="16372">MAKVLQITFDCADPLGLGEFWCEVLGYVRESPPEAETWEEQLRLWKVPESEWNSRNAIIDPEGASPRIYFQRVPEGKSAKNRLHLDIRQAPGLTGEERMAAFEQRAAELVAMGAERVQRLDDNPATGDLGIIVMRDPEGNEFCLD</sequence>
<dbReference type="AlphaFoldDB" id="A0A1R4G815"/>
<evidence type="ECO:0000313" key="3">
    <source>
        <dbReference type="Proteomes" id="UP000195787"/>
    </source>
</evidence>
<dbReference type="GeneID" id="303173489"/>
<keyword evidence="3" id="KW-1185">Reference proteome</keyword>
<dbReference type="InterPro" id="IPR029068">
    <property type="entry name" value="Glyas_Bleomycin-R_OHBP_Dase"/>
</dbReference>
<dbReference type="Proteomes" id="UP000195787">
    <property type="component" value="Unassembled WGS sequence"/>
</dbReference>
<dbReference type="InterPro" id="IPR041581">
    <property type="entry name" value="Glyoxalase_6"/>
</dbReference>
<dbReference type="OrthoDB" id="5524593at2"/>
<organism evidence="2 3">
    <name type="scientific">Agrococcus casei LMG 22410</name>
    <dbReference type="NCBI Taxonomy" id="1255656"/>
    <lineage>
        <taxon>Bacteria</taxon>
        <taxon>Bacillati</taxon>
        <taxon>Actinomycetota</taxon>
        <taxon>Actinomycetes</taxon>
        <taxon>Micrococcales</taxon>
        <taxon>Microbacteriaceae</taxon>
        <taxon>Agrococcus</taxon>
    </lineage>
</organism>
<proteinExistence type="predicted"/>
<dbReference type="PANTHER" id="PTHR35908">
    <property type="entry name" value="HYPOTHETICAL FUSION PROTEIN"/>
    <property type="match status" value="1"/>
</dbReference>
<feature type="domain" description="Glyoxalase-like" evidence="1">
    <location>
        <begin position="6"/>
        <end position="144"/>
    </location>
</feature>
<name>A0A1R4G815_9MICO</name>
<dbReference type="RefSeq" id="WP_086992358.1">
    <property type="nucleotide sequence ID" value="NZ_FUHU01000041.1"/>
</dbReference>
<dbReference type="Gene3D" id="3.10.180.10">
    <property type="entry name" value="2,3-Dihydroxybiphenyl 1,2-Dioxygenase, domain 1"/>
    <property type="match status" value="1"/>
</dbReference>
<dbReference type="EMBL" id="FUHU01000041">
    <property type="protein sequence ID" value="SJM64341.1"/>
    <property type="molecule type" value="Genomic_DNA"/>
</dbReference>
<dbReference type="SUPFAM" id="SSF54593">
    <property type="entry name" value="Glyoxalase/Bleomycin resistance protein/Dihydroxybiphenyl dioxygenase"/>
    <property type="match status" value="1"/>
</dbReference>